<dbReference type="AlphaFoldDB" id="A0A814UNC4"/>
<proteinExistence type="predicted"/>
<evidence type="ECO:0000313" key="1">
    <source>
        <dbReference type="EMBL" id="CAF1178026.1"/>
    </source>
</evidence>
<organism evidence="1 3">
    <name type="scientific">Didymodactylos carnosus</name>
    <dbReference type="NCBI Taxonomy" id="1234261"/>
    <lineage>
        <taxon>Eukaryota</taxon>
        <taxon>Metazoa</taxon>
        <taxon>Spiralia</taxon>
        <taxon>Gnathifera</taxon>
        <taxon>Rotifera</taxon>
        <taxon>Eurotatoria</taxon>
        <taxon>Bdelloidea</taxon>
        <taxon>Philodinida</taxon>
        <taxon>Philodinidae</taxon>
        <taxon>Didymodactylos</taxon>
    </lineage>
</organism>
<evidence type="ECO:0000313" key="2">
    <source>
        <dbReference type="EMBL" id="CAF3942173.1"/>
    </source>
</evidence>
<dbReference type="EMBL" id="CAJOBC010007762">
    <property type="protein sequence ID" value="CAF3942173.1"/>
    <property type="molecule type" value="Genomic_DNA"/>
</dbReference>
<accession>A0A814UNC4</accession>
<dbReference type="Proteomes" id="UP000663829">
    <property type="component" value="Unassembled WGS sequence"/>
</dbReference>
<dbReference type="Proteomes" id="UP000681722">
    <property type="component" value="Unassembled WGS sequence"/>
</dbReference>
<evidence type="ECO:0000313" key="3">
    <source>
        <dbReference type="Proteomes" id="UP000663829"/>
    </source>
</evidence>
<reference evidence="1" key="1">
    <citation type="submission" date="2021-02" db="EMBL/GenBank/DDBJ databases">
        <authorList>
            <person name="Nowell W R."/>
        </authorList>
    </citation>
    <scope>NUCLEOTIDE SEQUENCE</scope>
</reference>
<gene>
    <name evidence="1" type="ORF">GPM918_LOCUS22546</name>
    <name evidence="2" type="ORF">SRO942_LOCUS22544</name>
</gene>
<comment type="caution">
    <text evidence="1">The sequence shown here is derived from an EMBL/GenBank/DDBJ whole genome shotgun (WGS) entry which is preliminary data.</text>
</comment>
<protein>
    <submittedName>
        <fullName evidence="1">Uncharacterized protein</fullName>
    </submittedName>
</protein>
<name>A0A814UNC4_9BILA</name>
<sequence>MSVVKAWSNSDVLAFLDEHGLSSFASKFIDKTKVKRNFSGFRTHIRQIHSCSPVFQLKCPKCEDGKILVSHEAWRKHLQRKHGPEQPETSLNKFSRLFQSSEDAHDNFLCSENAVSFEDNPSQNSDTEVQQSYPVEDLNKLYLHLLLQLRGEAMLSARTTQLVSSSLENVVESIVESVLQTCAISRDSPEIQHLLGSITSMFRETNPNEYTFMKNCDEKFNLVRPVEVFLPDGGSFVYVSIKSILSHMLKNNEFFCGLKHGLKQNKLYEDTDFMFSYRDVASYDDSKAGAFDESARQTLDDDFTSKEHIDDLKKLALASNSQKIDSVLAKSRLTFDYRLHFLQSGKSVADYLSDKS</sequence>
<keyword evidence="3" id="KW-1185">Reference proteome</keyword>
<dbReference type="EMBL" id="CAJNOQ010007762">
    <property type="protein sequence ID" value="CAF1178026.1"/>
    <property type="molecule type" value="Genomic_DNA"/>
</dbReference>